<protein>
    <submittedName>
        <fullName evidence="1">Uncharacterized protein</fullName>
    </submittedName>
</protein>
<dbReference type="PATRIC" id="fig|178606.4.peg.1009"/>
<proteinExistence type="predicted"/>
<accession>A0A094WFK8</accession>
<organism evidence="1 2">
    <name type="scientific">Leptospirillum ferriphilum</name>
    <dbReference type="NCBI Taxonomy" id="178606"/>
    <lineage>
        <taxon>Bacteria</taxon>
        <taxon>Pseudomonadati</taxon>
        <taxon>Nitrospirota</taxon>
        <taxon>Nitrospiria</taxon>
        <taxon>Nitrospirales</taxon>
        <taxon>Nitrospiraceae</taxon>
        <taxon>Leptospirillum</taxon>
    </lineage>
</organism>
<dbReference type="AlphaFoldDB" id="A0A094WFK8"/>
<sequence length="59" mass="6858">MEHGPEDPERVIDGLPVQSRQLGCFRRIDVDAKTRDNFFDPIGTDFPVFKNFSRLSENF</sequence>
<name>A0A094WFK8_9BACT</name>
<evidence type="ECO:0000313" key="2">
    <source>
        <dbReference type="Proteomes" id="UP000029452"/>
    </source>
</evidence>
<evidence type="ECO:0000313" key="1">
    <source>
        <dbReference type="EMBL" id="KGA94432.1"/>
    </source>
</evidence>
<reference evidence="1 2" key="1">
    <citation type="submission" date="2014-06" db="EMBL/GenBank/DDBJ databases">
        <title>Draft genome sequence of iron oxidizing acidophile Leptospirillum ferriphilum DSM14647.</title>
        <authorList>
            <person name="Cardenas J.P."/>
            <person name="Lazcano M."/>
            <person name="Ossandon F.J."/>
            <person name="Corbett M."/>
            <person name="Holmes D.S."/>
            <person name="Watkin E."/>
        </authorList>
    </citation>
    <scope>NUCLEOTIDE SEQUENCE [LARGE SCALE GENOMIC DNA]</scope>
    <source>
        <strain evidence="1 2">DSM 14647</strain>
    </source>
</reference>
<gene>
    <name evidence="1" type="ORF">LptCag_1195</name>
</gene>
<comment type="caution">
    <text evidence="1">The sequence shown here is derived from an EMBL/GenBank/DDBJ whole genome shotgun (WGS) entry which is preliminary data.</text>
</comment>
<dbReference type="EMBL" id="JPGK01000003">
    <property type="protein sequence ID" value="KGA94432.1"/>
    <property type="molecule type" value="Genomic_DNA"/>
</dbReference>
<dbReference type="Proteomes" id="UP000029452">
    <property type="component" value="Unassembled WGS sequence"/>
</dbReference>